<reference evidence="1" key="1">
    <citation type="submission" date="2020-10" db="EMBL/GenBank/DDBJ databases">
        <authorList>
            <person name="Gilroy R."/>
        </authorList>
    </citation>
    <scope>NUCLEOTIDE SEQUENCE</scope>
    <source>
        <strain evidence="1">CHK154-7741</strain>
    </source>
</reference>
<dbReference type="EMBL" id="DVOD01000068">
    <property type="protein sequence ID" value="HIU93309.1"/>
    <property type="molecule type" value="Genomic_DNA"/>
</dbReference>
<dbReference type="AlphaFoldDB" id="A0A9D1SSA3"/>
<sequence length="96" mass="10475">MHADSIKYFLTQLETADNKSKAEIENMLVNVGSAAVPVLVEQLQTVKGAVRGVVAMSLIRIGEPSVDCLKKVAQNNKDFEWVAKYLISEIKGEIAA</sequence>
<organism evidence="1 2">
    <name type="scientific">Candidatus Limenecus avicola</name>
    <dbReference type="NCBI Taxonomy" id="2840847"/>
    <lineage>
        <taxon>Bacteria</taxon>
        <taxon>Bacillati</taxon>
        <taxon>Bacillota</taxon>
        <taxon>Clostridia</taxon>
        <taxon>Eubacteriales</taxon>
        <taxon>Clostridiaceae</taxon>
        <taxon>Clostridiaceae incertae sedis</taxon>
        <taxon>Candidatus Limenecus</taxon>
    </lineage>
</organism>
<name>A0A9D1SSA3_9CLOT</name>
<comment type="caution">
    <text evidence="1">The sequence shown here is derived from an EMBL/GenBank/DDBJ whole genome shotgun (WGS) entry which is preliminary data.</text>
</comment>
<evidence type="ECO:0008006" key="3">
    <source>
        <dbReference type="Google" id="ProtNLM"/>
    </source>
</evidence>
<accession>A0A9D1SSA3</accession>
<protein>
    <recommendedName>
        <fullName evidence="3">HEAT repeat domain-containing protein</fullName>
    </recommendedName>
</protein>
<proteinExistence type="predicted"/>
<dbReference type="Proteomes" id="UP000886748">
    <property type="component" value="Unassembled WGS sequence"/>
</dbReference>
<gene>
    <name evidence="1" type="ORF">IAD26_09290</name>
</gene>
<reference evidence="1" key="2">
    <citation type="journal article" date="2021" name="PeerJ">
        <title>Extensive microbial diversity within the chicken gut microbiome revealed by metagenomics and culture.</title>
        <authorList>
            <person name="Gilroy R."/>
            <person name="Ravi A."/>
            <person name="Getino M."/>
            <person name="Pursley I."/>
            <person name="Horton D.L."/>
            <person name="Alikhan N.F."/>
            <person name="Baker D."/>
            <person name="Gharbi K."/>
            <person name="Hall N."/>
            <person name="Watson M."/>
            <person name="Adriaenssens E.M."/>
            <person name="Foster-Nyarko E."/>
            <person name="Jarju S."/>
            <person name="Secka A."/>
            <person name="Antonio M."/>
            <person name="Oren A."/>
            <person name="Chaudhuri R.R."/>
            <person name="La Ragione R."/>
            <person name="Hildebrand F."/>
            <person name="Pallen M.J."/>
        </authorList>
    </citation>
    <scope>NUCLEOTIDE SEQUENCE</scope>
    <source>
        <strain evidence="1">CHK154-7741</strain>
    </source>
</reference>
<evidence type="ECO:0000313" key="1">
    <source>
        <dbReference type="EMBL" id="HIU93309.1"/>
    </source>
</evidence>
<evidence type="ECO:0000313" key="2">
    <source>
        <dbReference type="Proteomes" id="UP000886748"/>
    </source>
</evidence>